<sequence>MPSSGPCLLYTQSSDFSTMERSWSSCSCKLHTCLKACKTSCLWLKCLKSRPEASVFDRCDLLLRIPIYMHVQHHAAERGPQVIGQVFIRHASQDQVHIQLARDFVDCQNPVTQAADVPEGGVALVSQLLQSQHGPVPTVCEGSLQQLEDLNVHPGINVISESLTLRLR</sequence>
<protein>
    <submittedName>
        <fullName evidence="1">Uncharacterized protein</fullName>
    </submittedName>
</protein>
<organism evidence="1 2">
    <name type="scientific">Liparis tanakae</name>
    <name type="common">Tanaka's snailfish</name>
    <dbReference type="NCBI Taxonomy" id="230148"/>
    <lineage>
        <taxon>Eukaryota</taxon>
        <taxon>Metazoa</taxon>
        <taxon>Chordata</taxon>
        <taxon>Craniata</taxon>
        <taxon>Vertebrata</taxon>
        <taxon>Euteleostomi</taxon>
        <taxon>Actinopterygii</taxon>
        <taxon>Neopterygii</taxon>
        <taxon>Teleostei</taxon>
        <taxon>Neoteleostei</taxon>
        <taxon>Acanthomorphata</taxon>
        <taxon>Eupercaria</taxon>
        <taxon>Perciformes</taxon>
        <taxon>Cottioidei</taxon>
        <taxon>Cottales</taxon>
        <taxon>Liparidae</taxon>
        <taxon>Liparis</taxon>
    </lineage>
</organism>
<dbReference type="EMBL" id="SRLO01000047">
    <property type="protein sequence ID" value="TNN81358.1"/>
    <property type="molecule type" value="Genomic_DNA"/>
</dbReference>
<proteinExistence type="predicted"/>
<name>A0A4Z2IUW2_9TELE</name>
<evidence type="ECO:0000313" key="2">
    <source>
        <dbReference type="Proteomes" id="UP000314294"/>
    </source>
</evidence>
<dbReference type="Proteomes" id="UP000314294">
    <property type="component" value="Unassembled WGS sequence"/>
</dbReference>
<accession>A0A4Z2IUW2</accession>
<reference evidence="1 2" key="1">
    <citation type="submission" date="2019-03" db="EMBL/GenBank/DDBJ databases">
        <title>First draft genome of Liparis tanakae, snailfish: a comprehensive survey of snailfish specific genes.</title>
        <authorList>
            <person name="Kim W."/>
            <person name="Song I."/>
            <person name="Jeong J.-H."/>
            <person name="Kim D."/>
            <person name="Kim S."/>
            <person name="Ryu S."/>
            <person name="Song J.Y."/>
            <person name="Lee S.K."/>
        </authorList>
    </citation>
    <scope>NUCLEOTIDE SEQUENCE [LARGE SCALE GENOMIC DNA]</scope>
    <source>
        <tissue evidence="1">Muscle</tissue>
    </source>
</reference>
<keyword evidence="2" id="KW-1185">Reference proteome</keyword>
<gene>
    <name evidence="1" type="ORF">EYF80_008414</name>
</gene>
<evidence type="ECO:0000313" key="1">
    <source>
        <dbReference type="EMBL" id="TNN81358.1"/>
    </source>
</evidence>
<comment type="caution">
    <text evidence="1">The sequence shown here is derived from an EMBL/GenBank/DDBJ whole genome shotgun (WGS) entry which is preliminary data.</text>
</comment>
<dbReference type="AlphaFoldDB" id="A0A4Z2IUW2"/>